<evidence type="ECO:0000313" key="3">
    <source>
        <dbReference type="Proteomes" id="UP000027180"/>
    </source>
</evidence>
<dbReference type="AlphaFoldDB" id="A0A060IFE0"/>
<keyword evidence="1" id="KW-0812">Transmembrane</keyword>
<dbReference type="KEGG" id="rei:IE4771_PC00261"/>
<dbReference type="RefSeq" id="WP_040141189.1">
    <property type="nucleotide sequence ID" value="NZ_CP006989.1"/>
</dbReference>
<evidence type="ECO:0000313" key="2">
    <source>
        <dbReference type="EMBL" id="AIC30386.1"/>
    </source>
</evidence>
<proteinExistence type="predicted"/>
<reference evidence="2 3" key="1">
    <citation type="submission" date="2013-12" db="EMBL/GenBank/DDBJ databases">
        <title>Complete genome sequence of Rhizobium etli bv. mimosae IE4771.</title>
        <authorList>
            <person name="Bustos P."/>
            <person name="Santamaria R.I."/>
            <person name="Lozano L."/>
            <person name="Ormeno-Orrillo E."/>
            <person name="Rogel M.A."/>
            <person name="Romero D."/>
            <person name="Cevallos M.A."/>
            <person name="Martinez-Romero E."/>
            <person name="Gonzalez V."/>
        </authorList>
    </citation>
    <scope>NUCLEOTIDE SEQUENCE [LARGE SCALE GENOMIC DNA]</scope>
    <source>
        <strain evidence="2 3">IE4771</strain>
        <plasmid evidence="3">Plasmid pRetIE4771c</plasmid>
    </source>
</reference>
<keyword evidence="2" id="KW-0614">Plasmid</keyword>
<keyword evidence="1" id="KW-1133">Transmembrane helix</keyword>
<keyword evidence="1" id="KW-0472">Membrane</keyword>
<dbReference type="OrthoDB" id="8374816at2"/>
<dbReference type="Proteomes" id="UP000027180">
    <property type="component" value="Plasmid pRetIE4771c"/>
</dbReference>
<protein>
    <submittedName>
        <fullName evidence="2">Uncharacterized protein</fullName>
    </submittedName>
</protein>
<gene>
    <name evidence="2" type="ORF">IE4771_PC00261</name>
</gene>
<feature type="transmembrane region" description="Helical" evidence="1">
    <location>
        <begin position="41"/>
        <end position="59"/>
    </location>
</feature>
<sequence>MRTIGYVVGLLMVVFGLIWIGQGSGYFPYPASSFMIAQKIWMLWGAILSAAGIVVMVSISRLRRRG</sequence>
<accession>A0A060IFE0</accession>
<organism evidence="2 3">
    <name type="scientific">Rhizobium etli bv. mimosae str. IE4771</name>
    <dbReference type="NCBI Taxonomy" id="1432050"/>
    <lineage>
        <taxon>Bacteria</taxon>
        <taxon>Pseudomonadati</taxon>
        <taxon>Pseudomonadota</taxon>
        <taxon>Alphaproteobacteria</taxon>
        <taxon>Hyphomicrobiales</taxon>
        <taxon>Rhizobiaceae</taxon>
        <taxon>Rhizobium/Agrobacterium group</taxon>
        <taxon>Rhizobium</taxon>
    </lineage>
</organism>
<name>A0A060IFE0_RHIET</name>
<feature type="transmembrane region" description="Helical" evidence="1">
    <location>
        <begin position="7"/>
        <end position="29"/>
    </location>
</feature>
<dbReference type="HOGENOM" id="CLU_187779_1_0_5"/>
<evidence type="ECO:0000256" key="1">
    <source>
        <dbReference type="SAM" id="Phobius"/>
    </source>
</evidence>
<dbReference type="EMBL" id="CP006989">
    <property type="protein sequence ID" value="AIC30386.1"/>
    <property type="molecule type" value="Genomic_DNA"/>
</dbReference>
<geneLocation type="plasmid" evidence="2 3">
    <name>pRetIE4771c</name>
</geneLocation>